<dbReference type="EMBL" id="AP019298">
    <property type="protein sequence ID" value="BBG98189.1"/>
    <property type="molecule type" value="Genomic_DNA"/>
</dbReference>
<organism evidence="1">
    <name type="scientific">Prunus dulcis</name>
    <name type="common">Almond</name>
    <name type="synonym">Amygdalus dulcis</name>
    <dbReference type="NCBI Taxonomy" id="3755"/>
    <lineage>
        <taxon>Eukaryota</taxon>
        <taxon>Viridiplantae</taxon>
        <taxon>Streptophyta</taxon>
        <taxon>Embryophyta</taxon>
        <taxon>Tracheophyta</taxon>
        <taxon>Spermatophyta</taxon>
        <taxon>Magnoliopsida</taxon>
        <taxon>eudicotyledons</taxon>
        <taxon>Gunneridae</taxon>
        <taxon>Pentapetalae</taxon>
        <taxon>rosids</taxon>
        <taxon>fabids</taxon>
        <taxon>Rosales</taxon>
        <taxon>Rosaceae</taxon>
        <taxon>Amygdaloideae</taxon>
        <taxon>Amygdaleae</taxon>
        <taxon>Prunus</taxon>
    </lineage>
</organism>
<protein>
    <submittedName>
        <fullName evidence="1">Uncharacterized protein</fullName>
    </submittedName>
</protein>
<proteinExistence type="predicted"/>
<reference evidence="1" key="1">
    <citation type="journal article" date="2019" name="Science">
        <title>Mutation of a bHLH transcription factor allowed almond domestication.</title>
        <authorList>
            <person name="Sanchez-Perez R."/>
            <person name="Pavan S."/>
            <person name="Mazzeo R."/>
            <person name="Moldovan C."/>
            <person name="Aiese Cigliano R."/>
            <person name="Del Cueto J."/>
            <person name="Ricciardi F."/>
            <person name="Lotti C."/>
            <person name="Ricciardi L."/>
            <person name="Dicenta F."/>
            <person name="Lopez-Marques R.L."/>
            <person name="Lindberg Moller B."/>
        </authorList>
    </citation>
    <scope>NUCLEOTIDE SEQUENCE</scope>
</reference>
<evidence type="ECO:0000313" key="1">
    <source>
        <dbReference type="EMBL" id="BBG98189.1"/>
    </source>
</evidence>
<sequence>SRRPVRRFDVIERERRKRCDRRQEKGLGFLSPLLAPLKWQQAREFGSDGSSHSLNSVPILPQPHQFLAFFFVWNGLYPVETKILGPIFSLCKSVWDEKLLLYNVLLVYLLLPEQSSTSEQLCTGTNIIYLSYRLGNLGDKIEGLLSENILSKVSVDCYFNLAFQHLRQDGQVN</sequence>
<gene>
    <name evidence="1" type="ORF">Prudu_007523</name>
</gene>
<name>A0A4Y1R258_PRUDU</name>
<feature type="non-terminal residue" evidence="1">
    <location>
        <position position="1"/>
    </location>
</feature>
<accession>A0A4Y1R258</accession>
<dbReference type="AlphaFoldDB" id="A0A4Y1R258"/>